<dbReference type="OrthoDB" id="2382309at2"/>
<sequence>MLQMVIATVLMMVLFFGIGFILNMLMKTTWFPLYAFIALVIGVVIYGSIGSGSASFLSSGESFTIVDIVPAIGGLAGAILSGSAIKALRIRGFKMF</sequence>
<dbReference type="EMBL" id="MBTG01000004">
    <property type="protein sequence ID" value="OPH60337.1"/>
    <property type="molecule type" value="Genomic_DNA"/>
</dbReference>
<name>A0A1V4HQ02_9BACL</name>
<feature type="transmembrane region" description="Helical" evidence="1">
    <location>
        <begin position="33"/>
        <end position="56"/>
    </location>
</feature>
<keyword evidence="1" id="KW-1133">Transmembrane helix</keyword>
<proteinExistence type="predicted"/>
<organism evidence="2 3">
    <name type="scientific">Paenibacillus ferrarius</name>
    <dbReference type="NCBI Taxonomy" id="1469647"/>
    <lineage>
        <taxon>Bacteria</taxon>
        <taxon>Bacillati</taxon>
        <taxon>Bacillota</taxon>
        <taxon>Bacilli</taxon>
        <taxon>Bacillales</taxon>
        <taxon>Paenibacillaceae</taxon>
        <taxon>Paenibacillus</taxon>
    </lineage>
</organism>
<evidence type="ECO:0000256" key="1">
    <source>
        <dbReference type="SAM" id="Phobius"/>
    </source>
</evidence>
<protein>
    <submittedName>
        <fullName evidence="2">Uncharacterized protein</fullName>
    </submittedName>
</protein>
<dbReference type="Pfam" id="PF14068">
    <property type="entry name" value="YuiB"/>
    <property type="match status" value="1"/>
</dbReference>
<dbReference type="STRING" id="1469647.BC351_17725"/>
<keyword evidence="1" id="KW-0812">Transmembrane</keyword>
<keyword evidence="3" id="KW-1185">Reference proteome</keyword>
<feature type="transmembrane region" description="Helical" evidence="1">
    <location>
        <begin position="6"/>
        <end position="26"/>
    </location>
</feature>
<dbReference type="InterPro" id="IPR025917">
    <property type="entry name" value="YuiB"/>
</dbReference>
<evidence type="ECO:0000313" key="3">
    <source>
        <dbReference type="Proteomes" id="UP000190626"/>
    </source>
</evidence>
<reference evidence="3" key="1">
    <citation type="submission" date="2016-07" db="EMBL/GenBank/DDBJ databases">
        <authorList>
            <person name="Florea S."/>
            <person name="Webb J.S."/>
            <person name="Jaromczyk J."/>
            <person name="Schardl C.L."/>
        </authorList>
    </citation>
    <scope>NUCLEOTIDE SEQUENCE [LARGE SCALE GENOMIC DNA]</scope>
    <source>
        <strain evidence="3">CY1</strain>
    </source>
</reference>
<evidence type="ECO:0000313" key="2">
    <source>
        <dbReference type="EMBL" id="OPH60337.1"/>
    </source>
</evidence>
<keyword evidence="1" id="KW-0472">Membrane</keyword>
<gene>
    <name evidence="2" type="ORF">BC351_17725</name>
</gene>
<comment type="caution">
    <text evidence="2">The sequence shown here is derived from an EMBL/GenBank/DDBJ whole genome shotgun (WGS) entry which is preliminary data.</text>
</comment>
<dbReference type="RefSeq" id="WP_079409795.1">
    <property type="nucleotide sequence ID" value="NZ_MBTG01000004.1"/>
</dbReference>
<dbReference type="Proteomes" id="UP000190626">
    <property type="component" value="Unassembled WGS sequence"/>
</dbReference>
<feature type="transmembrane region" description="Helical" evidence="1">
    <location>
        <begin position="68"/>
        <end position="88"/>
    </location>
</feature>
<dbReference type="AlphaFoldDB" id="A0A1V4HQ02"/>
<accession>A0A1V4HQ02</accession>